<gene>
    <name evidence="2" type="ORF">RRG08_048312</name>
</gene>
<accession>A0AAE0ZTH5</accession>
<evidence type="ECO:0000313" key="2">
    <source>
        <dbReference type="EMBL" id="KAK3775102.1"/>
    </source>
</evidence>
<organism evidence="2 3">
    <name type="scientific">Elysia crispata</name>
    <name type="common">lettuce slug</name>
    <dbReference type="NCBI Taxonomy" id="231223"/>
    <lineage>
        <taxon>Eukaryota</taxon>
        <taxon>Metazoa</taxon>
        <taxon>Spiralia</taxon>
        <taxon>Lophotrochozoa</taxon>
        <taxon>Mollusca</taxon>
        <taxon>Gastropoda</taxon>
        <taxon>Heterobranchia</taxon>
        <taxon>Euthyneura</taxon>
        <taxon>Panpulmonata</taxon>
        <taxon>Sacoglossa</taxon>
        <taxon>Placobranchoidea</taxon>
        <taxon>Plakobranchidae</taxon>
        <taxon>Elysia</taxon>
    </lineage>
</organism>
<keyword evidence="3" id="KW-1185">Reference proteome</keyword>
<reference evidence="2" key="1">
    <citation type="journal article" date="2023" name="G3 (Bethesda)">
        <title>A reference genome for the long-term kleptoplast-retaining sea slug Elysia crispata morphotype clarki.</title>
        <authorList>
            <person name="Eastman K.E."/>
            <person name="Pendleton A.L."/>
            <person name="Shaikh M.A."/>
            <person name="Suttiyut T."/>
            <person name="Ogas R."/>
            <person name="Tomko P."/>
            <person name="Gavelis G."/>
            <person name="Widhalm J.R."/>
            <person name="Wisecaver J.H."/>
        </authorList>
    </citation>
    <scope>NUCLEOTIDE SEQUENCE</scope>
    <source>
        <strain evidence="2">ECLA1</strain>
    </source>
</reference>
<protein>
    <submittedName>
        <fullName evidence="2">Uncharacterized protein</fullName>
    </submittedName>
</protein>
<name>A0AAE0ZTH5_9GAST</name>
<dbReference type="Proteomes" id="UP001283361">
    <property type="component" value="Unassembled WGS sequence"/>
</dbReference>
<comment type="caution">
    <text evidence="2">The sequence shown here is derived from an EMBL/GenBank/DDBJ whole genome shotgun (WGS) entry which is preliminary data.</text>
</comment>
<proteinExistence type="predicted"/>
<evidence type="ECO:0000313" key="3">
    <source>
        <dbReference type="Proteomes" id="UP001283361"/>
    </source>
</evidence>
<dbReference type="AlphaFoldDB" id="A0AAE0ZTH5"/>
<dbReference type="EMBL" id="JAWDGP010003357">
    <property type="protein sequence ID" value="KAK3775102.1"/>
    <property type="molecule type" value="Genomic_DNA"/>
</dbReference>
<feature type="region of interest" description="Disordered" evidence="1">
    <location>
        <begin position="67"/>
        <end position="88"/>
    </location>
</feature>
<evidence type="ECO:0000256" key="1">
    <source>
        <dbReference type="SAM" id="MobiDB-lite"/>
    </source>
</evidence>
<sequence length="130" mass="14297">MLDSFTDTCNYVKESKSEANGRSDYEYALEKATQQNHTATEDIAAEEPTTAAQQITVAQEGIAAHESATSEELGVAENTGRSKKRTRIPELRASNVSKWRREAGESYCSRNKMSDPPGSLRTLKIVAIVD</sequence>